<dbReference type="CDD" id="cd00201">
    <property type="entry name" value="WW"/>
    <property type="match status" value="2"/>
</dbReference>
<dbReference type="SUPFAM" id="SSF82185">
    <property type="entry name" value="Histone H3 K4-specific methyltransferase SET7/9 N-terminal domain"/>
    <property type="match status" value="2"/>
</dbReference>
<dbReference type="SUPFAM" id="SSF49265">
    <property type="entry name" value="Fibronectin type III"/>
    <property type="match status" value="1"/>
</dbReference>
<reference evidence="7 8" key="1">
    <citation type="submission" date="2019-03" db="EMBL/GenBank/DDBJ databases">
        <authorList>
            <person name="Gaulin E."/>
            <person name="Dumas B."/>
        </authorList>
    </citation>
    <scope>NUCLEOTIDE SEQUENCE [LARGE SCALE GENOMIC DNA]</scope>
    <source>
        <strain evidence="7">CBS 568.67</strain>
    </source>
</reference>
<dbReference type="PROSITE" id="PS50096">
    <property type="entry name" value="IQ"/>
    <property type="match status" value="3"/>
</dbReference>
<protein>
    <submittedName>
        <fullName evidence="7">Aste57867_23757 protein</fullName>
    </submittedName>
</protein>
<proteinExistence type="predicted"/>
<dbReference type="Gene3D" id="2.20.70.10">
    <property type="match status" value="2"/>
</dbReference>
<feature type="region of interest" description="Disordered" evidence="3">
    <location>
        <begin position="2105"/>
        <end position="2189"/>
    </location>
</feature>
<accession>A0A485LNU9</accession>
<evidence type="ECO:0000313" key="8">
    <source>
        <dbReference type="Proteomes" id="UP000332933"/>
    </source>
</evidence>
<dbReference type="SUPFAM" id="SSF52047">
    <property type="entry name" value="RNI-like"/>
    <property type="match status" value="2"/>
</dbReference>
<dbReference type="Gene3D" id="3.30.420.610">
    <property type="entry name" value="LOTUS domain-like"/>
    <property type="match status" value="1"/>
</dbReference>
<evidence type="ECO:0000256" key="3">
    <source>
        <dbReference type="SAM" id="MobiDB-lite"/>
    </source>
</evidence>
<feature type="compositionally biased region" description="Acidic residues" evidence="3">
    <location>
        <begin position="2175"/>
        <end position="2186"/>
    </location>
</feature>
<feature type="domain" description="WW" evidence="4">
    <location>
        <begin position="3781"/>
        <end position="3809"/>
    </location>
</feature>
<dbReference type="Gene3D" id="3.80.10.10">
    <property type="entry name" value="Ribonuclease Inhibitor"/>
    <property type="match status" value="4"/>
</dbReference>
<dbReference type="InterPro" id="IPR036116">
    <property type="entry name" value="FN3_sf"/>
</dbReference>
<name>A0A485LNU9_9STRA</name>
<dbReference type="SMART" id="SM00355">
    <property type="entry name" value="ZnF_C2H2"/>
    <property type="match status" value="3"/>
</dbReference>
<dbReference type="Proteomes" id="UP000332933">
    <property type="component" value="Unassembled WGS sequence"/>
</dbReference>
<dbReference type="EMBL" id="VJMH01007304">
    <property type="protein sequence ID" value="KAF0684293.1"/>
    <property type="molecule type" value="Genomic_DNA"/>
</dbReference>
<dbReference type="SUPFAM" id="SSF51045">
    <property type="entry name" value="WW domain"/>
    <property type="match status" value="2"/>
</dbReference>
<dbReference type="InterPro" id="IPR003409">
    <property type="entry name" value="MORN"/>
</dbReference>
<dbReference type="PROSITE" id="PS50020">
    <property type="entry name" value="WW_DOMAIN_2"/>
    <property type="match status" value="2"/>
</dbReference>
<dbReference type="InterPro" id="IPR036020">
    <property type="entry name" value="WW_dom_sf"/>
</dbReference>
<dbReference type="CDD" id="cd00063">
    <property type="entry name" value="FN3"/>
    <property type="match status" value="1"/>
</dbReference>
<dbReference type="InterPro" id="IPR041966">
    <property type="entry name" value="LOTUS-like"/>
</dbReference>
<feature type="compositionally biased region" description="Basic and acidic residues" evidence="3">
    <location>
        <begin position="2165"/>
        <end position="2174"/>
    </location>
</feature>
<dbReference type="Pfam" id="PF00612">
    <property type="entry name" value="IQ"/>
    <property type="match status" value="3"/>
</dbReference>
<keyword evidence="2" id="KW-0175">Coiled coil</keyword>
<dbReference type="OrthoDB" id="550575at2759"/>
<dbReference type="SMART" id="SM00698">
    <property type="entry name" value="MORN"/>
    <property type="match status" value="6"/>
</dbReference>
<dbReference type="EMBL" id="CAADRA010007330">
    <property type="protein sequence ID" value="VFU00402.1"/>
    <property type="molecule type" value="Genomic_DNA"/>
</dbReference>
<evidence type="ECO:0000259" key="5">
    <source>
        <dbReference type="PROSITE" id="PS51644"/>
    </source>
</evidence>
<dbReference type="SMART" id="SM00015">
    <property type="entry name" value="IQ"/>
    <property type="match status" value="7"/>
</dbReference>
<dbReference type="InterPro" id="IPR003961">
    <property type="entry name" value="FN3_dom"/>
</dbReference>
<dbReference type="SMART" id="SM00367">
    <property type="entry name" value="LRR_CC"/>
    <property type="match status" value="10"/>
</dbReference>
<evidence type="ECO:0000313" key="7">
    <source>
        <dbReference type="EMBL" id="VFU00402.1"/>
    </source>
</evidence>
<dbReference type="SMART" id="SM00456">
    <property type="entry name" value="WW"/>
    <property type="match status" value="2"/>
</dbReference>
<dbReference type="InterPro" id="IPR001202">
    <property type="entry name" value="WW_dom"/>
</dbReference>
<dbReference type="InterPro" id="IPR001611">
    <property type="entry name" value="Leu-rich_rpt"/>
</dbReference>
<feature type="coiled-coil region" evidence="2">
    <location>
        <begin position="2504"/>
        <end position="2556"/>
    </location>
</feature>
<feature type="coiled-coil region" evidence="2">
    <location>
        <begin position="2678"/>
        <end position="2705"/>
    </location>
</feature>
<dbReference type="InterPro" id="IPR000048">
    <property type="entry name" value="IQ_motif_EF-hand-BS"/>
</dbReference>
<feature type="region of interest" description="Disordered" evidence="3">
    <location>
        <begin position="112"/>
        <end position="149"/>
    </location>
</feature>
<feature type="compositionally biased region" description="Basic and acidic residues" evidence="3">
    <location>
        <begin position="2125"/>
        <end position="2157"/>
    </location>
</feature>
<dbReference type="Pfam" id="PF00397">
    <property type="entry name" value="WW"/>
    <property type="match status" value="2"/>
</dbReference>
<evidence type="ECO:0000256" key="1">
    <source>
        <dbReference type="ARBA" id="ARBA00022737"/>
    </source>
</evidence>
<dbReference type="Pfam" id="PF13516">
    <property type="entry name" value="LRR_6"/>
    <property type="match status" value="2"/>
</dbReference>
<feature type="region of interest" description="Disordered" evidence="3">
    <location>
        <begin position="173"/>
        <end position="218"/>
    </location>
</feature>
<dbReference type="InterPro" id="IPR013087">
    <property type="entry name" value="Znf_C2H2_type"/>
</dbReference>
<dbReference type="InterPro" id="IPR025605">
    <property type="entry name" value="OST-HTH/LOTUS_dom"/>
</dbReference>
<dbReference type="PANTHER" id="PTHR23084">
    <property type="entry name" value="PHOSPHATIDYLINOSITOL-4-PHOSPHATE 5-KINASE RELATED"/>
    <property type="match status" value="1"/>
</dbReference>
<dbReference type="CDD" id="cd23766">
    <property type="entry name" value="IQCG"/>
    <property type="match status" value="1"/>
</dbReference>
<dbReference type="PROSITE" id="PS00028">
    <property type="entry name" value="ZINC_FINGER_C2H2_1"/>
    <property type="match status" value="1"/>
</dbReference>
<dbReference type="InterPro" id="IPR006553">
    <property type="entry name" value="Leu-rich_rpt_Cys-con_subtyp"/>
</dbReference>
<dbReference type="PROSITE" id="PS01159">
    <property type="entry name" value="WW_DOMAIN_1"/>
    <property type="match status" value="2"/>
</dbReference>
<keyword evidence="8" id="KW-1185">Reference proteome</keyword>
<feature type="domain" description="WW" evidence="4">
    <location>
        <begin position="3738"/>
        <end position="3771"/>
    </location>
</feature>
<evidence type="ECO:0000259" key="4">
    <source>
        <dbReference type="PROSITE" id="PS50020"/>
    </source>
</evidence>
<feature type="domain" description="HTH OST-type" evidence="5">
    <location>
        <begin position="3558"/>
        <end position="3632"/>
    </location>
</feature>
<dbReference type="Gene3D" id="1.20.5.190">
    <property type="match status" value="2"/>
</dbReference>
<dbReference type="Pfam" id="PF02493">
    <property type="entry name" value="MORN"/>
    <property type="match status" value="5"/>
</dbReference>
<sequence>MVVFAVSREDESASEWMDIMSRPPAVPRPAVRRLRCREGGNRQSSWQLFCRCPLCLEDKHYSRQMKHESETVTPFRRASVSWTVTSPVAAAGNLSASPRSIEFTKVVVPKSTAPMNTPSVLSPVKQKRRRESSKRSMDVAPESGTDRDDLLQGAAHDFNKWFQGEVAKSASQWPKLDLPTTRHGDVNSPLLKRKRELPVSKSPKKRVSLPPNLPNLEKHDKLTDHKAEISKLLVDIQKVHPFRAKSATEKERIDESARLTKRRLVSSEATVRVAESVAASLPDGERPVAIDDDIVPYIFYEPCSNTPRAVLDLSAWTVMDGNKLLTQLTQHLTKSCTSLNLSGLHGDLANDVLQQCFESCPRLTALNLSSVAGLPKTGFKTIAKRCPLLAELTLAHSLDVTDDLLRVTTAAFPNLTRLDLSHCPNITDPGLAFVVQKLTGLVAVSVAGCPRLSERALCQLVTTFGPTLARLNLSSLDKQVTDKVVAALALTKAKSLRVLRLQHTQQLTDAAFESLVHPPQTFTQAVAMTYKIDKIDLTCCILITGLALSWIAAACPQLRSLNLTGCSNITDKGLRCLQGNALLSKLTLVNCPLVTDAGLVPVLSAPREHHMTTLKLVDCPQLGAATLAAIVDVTRRVTTLTLANLNPNIPAPLWDKMCKRCTHLRRLHLAHVPQFSPPSLVSLARQTRHTLVELHLCDCDAIDSLALYPLRALTKLERLELRSDHLEARGLAFLPPSLLHLTLHAPRVDDVGFKTLGASCWRLRHLDLRGAAISGLVLRRLFRACKSLDHVRAADCSHVQHADFQALAHIKHRLQLHVTSDSVEPSRATHLWRTFSALVQLARTQHRAARMIQTLFRTGVVATATQFKFESKLLGMAHCVVTIQRFYRRHRDRKKATVALAYKVRAIGRIQTWYRRYVTRRRMTRAAMFWTRRCLVQTFIAWKEMHQAEMADREAAWQNAASIKAMRMWSDKTLRGVFLSWKSIVLEKKAKFAKAAALWQVQTLPKRFAHWKVMIQLVKWHRHALVDIWNCAIAIEAHNSSRQMFQVQRATLYYVRGLFGRWKWFVKEERLFVIKAVASVLSNKSEAWAFRTWKVRVQDKQRRRAKTKQVVARFVHRAQYRVWKGWCEYVGRQRAMKRARHFFDGNVVLKCFLAWQQAVAMAKDEKAKLVRIAHRIKNLGLIHAVEHWHEYAQDRLHAKTIAGRALAFFRGAVVLRTFQAWKDDTKRTLFLIEQMKSRMHGHTLATSFRQWHRYKEMRQLEVFSATKIQAIWRGILTRHDTEDHYFELIWATVALQRAWRSRFARLLLRAATRKRRLREYKKMEIEWDAMEAADAAAALYRRQLNMILLIQRTWRGKAGRSWYQELRRMVYIKKQQQRRQLQEMMIIQAERRKLEREAEARRQHAAATEIQRIGRGYARKWFANQQDYLARRRSAVRVQAAFRGKLARRKICAIRRHRATIMHMFARRNQESTRLRALTAQTRETQAIFRRFLGIFGLDPSTFLMDFGSLVAEIKTDFISFSKYFFQLRALVEAAKAIDKKGLTAAELRSWKGQLEAAEQSLASHVNLTPVVPGDTVRVILQGHARVGETAYVLHVQDDPDSDIQMAEIKMDSDGSLEFLPLFTQATPIEAPKPVFFKIPALYFVAPVTITPEWKASLAVYAEKIRQDTKLFLAARTIQCAARIYLARVQFQVELEGQGVVTARRDVLLTRLLTTLGMANQRTAKVLNRLRLISSTPKGLPDTPLALSVIRDKFEQASAKRAEVKQAYKTLEAILFGGDGSFHESFMPFRFRNVLDRLIYRPIRTLRNCTSVALAESVAHKGWHGLATFIGGAEYARSFEEKNIYVHEYCFDQLRVSTYTNSDGWAIVHGVFVKSSDHRLKHRTSALSSSALIPHGWGVAKFLEGIGLDKKWDTKHSLESKFKALTIVRAMRQRDREERLSAQIVVRQEEYNDMRAKEGPYGYAERHAKLSELEDMLKRQKLRWEAEETARREEIHTVFAAEEEVMGQMLDLKAKMVKRGHVLKELQALPPDMVMGVELMASTKNPLTFLTLGSKIEVLLDDGAWHEGTVTAMEVGIGLAYTAEVLMASDYSIELVDLMSKKNRKRGAPQQAAGEDTAEEGDEVADAKKGADNGETKEAIMDKDDLDDAKVDGHDGSDAPGSGRSADDDAKPAVDDDDDDVEESEDEKQKQLLDALENTGKPVEAKLKKLEFRKWRMGGAIEVMWEVPLENGAPIRTYILEWETSTATGQLFVNGKHDSNGRLQPPEPKLTIGPISMDGDFKVCVKAQNVRGVGLASPLASLLELPMEISHEMAFPFMPPPIDTFDDEAAERTLMANEETLRREWLHHHTCMVCSVRFDIVSKLDLHMGMDHGLPLVCPFPSCMQPCATYQALRYHMWHCTNTKLTRDEKKVPRFLAAFELSPNYCLKKPRRHLMPPSHPLADQGEDYFLETKYQGAVTTWLTYAHNRHTLLVTEHGRLKRRREFLDTAFAPPAPLFGVDFLSAEANLRLRDEAQELLAHLKEQLAQYIVDSKAKIESWQRERAELAEYIALKENRLATAEEAWQRQALKKDKKTATKKKELVDELMAAFDKEYELTKTKMEAEIARLMSVVAELVPFTQLVVKVNELRTLLQKTSHQTGLVMEKDEIVTTALHTTLIALMKDNVDQVETLEAYDRAMAARARQLKRLKAHLKEMQLRHRAEQEIAHLYDEQDKDEFELNVLRDDQLMLFKERQHTREIGGDDELYQPVTTKNQALQIANTDPVLYERLLRGRRKDAEAEGVTLETLLLEDAAKEEVEEAKKLERRRALKAKLDGVGPKLKDDAGVNPAWLKRPRATAPTKYVRLECNFMNGLIHGQVKLEFNDGSVYEGPWVEDITYEQPLWVEPTKTTFATNHFGTFLCPDGTKWEGEEVNNQFTPQTASGSFTVECPHLKTRYKGDVVNGLFHGFGTYFMQRNHTSGEYVGEWSHGVREGYGVEIFESGERYEGDWSEGVYHGHGLLIYDDTSRYEGEFRHGKWHGQGVRTNEEGDRIIGIFAHGGLDGQGICEFADRRHYAGEFHTTRKHGRGILTYPNGDRYEGPFVDGLQHGEAKFYTRTSAVEGAELVMRTGLWVNGERTTWLSRPVTKFATLTFVQYFTRIHTVNTGQEIELLKPKFKTPYAVMVAGMLPHLPLGVDADDPFVKSIVRLLAKTQSVMVGADVLDKTTMQLNIVSTKVLELQAGMEKLRNEHDVNERAARDQGRVVRDVAIDLECAMEKEEEMQVKLEAFWKQEPRGTEAKYKQAVWEMNEIEVMDWYRIRRSKIDDNVRALLEAFAVLLNFETNLHLNGVPFKPAQDDLLTLLGSSGENALLGDKESLIHKYDVKALYILPLFNVYSFAEGARRQMLQSVTQVVHNPRLRPGNLRLAMMSPAIPAIVAWVRAAFAYAQTACEIYPVYSRLMAQFGVVEGLKAVLKREQATLGGLHATAAASAATLRETRESLEFYLKEEEQLQKTVDDIKELDSMEDLPTQQGRVFKPNPIAPQDEARLEAEREAAAKELAEKVQVLKLHIATNENLRLQFGILKKDIRKVLDRNQDAVPLAQFAKLYEDITHKRLSLQAFGVKKLKVILALTTDICTIEYNDFGEDLITTVVDPENPYELPKYAFPCNLCVGKSFDTHKELQTHQQSKWHAMNVYLQQTGEPPRLFDRRSRHWIETYDDANNILYTNRMTGEVVEEKPMELQADDVMLEQMFPTDPVAAPAPTDWEEVADDAGNIYYHNRVTDETSWTLPEEETAPVSSPLWQECYDEANQCPYYYNTVTGETTWTVPVVEGDGHDAATDEYWTDDTSTQF</sequence>
<evidence type="ECO:0000256" key="2">
    <source>
        <dbReference type="SAM" id="Coils"/>
    </source>
</evidence>
<reference evidence="6" key="2">
    <citation type="submission" date="2019-06" db="EMBL/GenBank/DDBJ databases">
        <title>Genomics analysis of Aphanomyces spp. identifies a new class of oomycete effector associated with host adaptation.</title>
        <authorList>
            <person name="Gaulin E."/>
        </authorList>
    </citation>
    <scope>NUCLEOTIDE SEQUENCE</scope>
    <source>
        <strain evidence="6">CBS 578.67</strain>
    </source>
</reference>
<feature type="coiled-coil region" evidence="2">
    <location>
        <begin position="3473"/>
        <end position="3500"/>
    </location>
</feature>
<dbReference type="InterPro" id="IPR032675">
    <property type="entry name" value="LRR_dom_sf"/>
</dbReference>
<dbReference type="PROSITE" id="PS51644">
    <property type="entry name" value="HTH_OST"/>
    <property type="match status" value="1"/>
</dbReference>
<gene>
    <name evidence="7" type="primary">Aste57867_23757</name>
    <name evidence="6" type="ORF">As57867_023685</name>
    <name evidence="7" type="ORF">ASTE57867_23757</name>
</gene>
<keyword evidence="1" id="KW-0677">Repeat</keyword>
<dbReference type="Gene3D" id="2.20.110.10">
    <property type="entry name" value="Histone H3 K4-specific methyltransferase SET7/9 N-terminal domain"/>
    <property type="match status" value="3"/>
</dbReference>
<organism evidence="7 8">
    <name type="scientific">Aphanomyces stellatus</name>
    <dbReference type="NCBI Taxonomy" id="120398"/>
    <lineage>
        <taxon>Eukaryota</taxon>
        <taxon>Sar</taxon>
        <taxon>Stramenopiles</taxon>
        <taxon>Oomycota</taxon>
        <taxon>Saprolegniomycetes</taxon>
        <taxon>Saprolegniales</taxon>
        <taxon>Verrucalvaceae</taxon>
        <taxon>Aphanomyces</taxon>
    </lineage>
</organism>
<dbReference type="PANTHER" id="PTHR23084:SF263">
    <property type="entry name" value="MORN REPEAT-CONTAINING PROTEIN 1"/>
    <property type="match status" value="1"/>
</dbReference>
<evidence type="ECO:0000313" key="6">
    <source>
        <dbReference type="EMBL" id="KAF0684293.1"/>
    </source>
</evidence>